<comment type="caution">
    <text evidence="1">The sequence shown here is derived from an EMBL/GenBank/DDBJ whole genome shotgun (WGS) entry which is preliminary data.</text>
</comment>
<evidence type="ECO:0000313" key="1">
    <source>
        <dbReference type="EMBL" id="KAJ3119067.1"/>
    </source>
</evidence>
<name>A0AAD5T499_9FUNG</name>
<protein>
    <submittedName>
        <fullName evidence="1">Uncharacterized protein</fullName>
    </submittedName>
</protein>
<reference evidence="1" key="1">
    <citation type="submission" date="2020-05" db="EMBL/GenBank/DDBJ databases">
        <title>Phylogenomic resolution of chytrid fungi.</title>
        <authorList>
            <person name="Stajich J.E."/>
            <person name="Amses K."/>
            <person name="Simmons R."/>
            <person name="Seto K."/>
            <person name="Myers J."/>
            <person name="Bonds A."/>
            <person name="Quandt C.A."/>
            <person name="Barry K."/>
            <person name="Liu P."/>
            <person name="Grigoriev I."/>
            <person name="Longcore J.E."/>
            <person name="James T.Y."/>
        </authorList>
    </citation>
    <scope>NUCLEOTIDE SEQUENCE</scope>
    <source>
        <strain evidence="1">JEL0513</strain>
    </source>
</reference>
<sequence length="193" mass="21642">MVLSTKADRGQNGFQVIEAAPSPWVTKVEHFFILPFLPSKTNEDQQHEISAHMVPEDTAEYRASGIGYIMILRYANTPVGPYDEIMFIPGAFNSPLLSSKSNQNSTITPLASISWIQAHPLIHDARIAQIYVSSEASLRNGRVQFGIPKELADFEWSKTSSRFSTTHSIAVKDRISGILFAQFEIRTEIKKMK</sequence>
<dbReference type="EMBL" id="JADGJH010001098">
    <property type="protein sequence ID" value="KAJ3119067.1"/>
    <property type="molecule type" value="Genomic_DNA"/>
</dbReference>
<dbReference type="Proteomes" id="UP001211907">
    <property type="component" value="Unassembled WGS sequence"/>
</dbReference>
<keyword evidence="2" id="KW-1185">Reference proteome</keyword>
<dbReference type="AlphaFoldDB" id="A0AAD5T499"/>
<dbReference type="PANTHER" id="PTHR40518">
    <property type="entry name" value="ACETOACETATE DECARBOXYLASE"/>
    <property type="match status" value="1"/>
</dbReference>
<dbReference type="PANTHER" id="PTHR40518:SF1">
    <property type="entry name" value="ACETOACETATE DECARBOXYLASE"/>
    <property type="match status" value="1"/>
</dbReference>
<evidence type="ECO:0000313" key="2">
    <source>
        <dbReference type="Proteomes" id="UP001211907"/>
    </source>
</evidence>
<accession>A0AAD5T499</accession>
<dbReference type="SUPFAM" id="SSF160104">
    <property type="entry name" value="Acetoacetate decarboxylase-like"/>
    <property type="match status" value="1"/>
</dbReference>
<dbReference type="InterPro" id="IPR023375">
    <property type="entry name" value="ADC_dom_sf"/>
</dbReference>
<proteinExistence type="predicted"/>
<organism evidence="1 2">
    <name type="scientific">Physocladia obscura</name>
    <dbReference type="NCBI Taxonomy" id="109957"/>
    <lineage>
        <taxon>Eukaryota</taxon>
        <taxon>Fungi</taxon>
        <taxon>Fungi incertae sedis</taxon>
        <taxon>Chytridiomycota</taxon>
        <taxon>Chytridiomycota incertae sedis</taxon>
        <taxon>Chytridiomycetes</taxon>
        <taxon>Chytridiales</taxon>
        <taxon>Chytriomycetaceae</taxon>
        <taxon>Physocladia</taxon>
    </lineage>
</organism>
<gene>
    <name evidence="1" type="ORF">HK100_000477</name>
</gene>
<dbReference type="Gene3D" id="2.40.400.10">
    <property type="entry name" value="Acetoacetate decarboxylase-like"/>
    <property type="match status" value="1"/>
</dbReference>